<keyword evidence="3" id="KW-1185">Reference proteome</keyword>
<proteinExistence type="predicted"/>
<protein>
    <submittedName>
        <fullName evidence="2">Uncharacterized protein</fullName>
    </submittedName>
</protein>
<feature type="chain" id="PRO_5020368600" evidence="1">
    <location>
        <begin position="21"/>
        <end position="70"/>
    </location>
</feature>
<reference evidence="2 3" key="1">
    <citation type="journal article" date="2019" name="Nat. Ecol. Evol.">
        <title>Megaphylogeny resolves global patterns of mushroom evolution.</title>
        <authorList>
            <person name="Varga T."/>
            <person name="Krizsan K."/>
            <person name="Foldi C."/>
            <person name="Dima B."/>
            <person name="Sanchez-Garcia M."/>
            <person name="Sanchez-Ramirez S."/>
            <person name="Szollosi G.J."/>
            <person name="Szarkandi J.G."/>
            <person name="Papp V."/>
            <person name="Albert L."/>
            <person name="Andreopoulos W."/>
            <person name="Angelini C."/>
            <person name="Antonin V."/>
            <person name="Barry K.W."/>
            <person name="Bougher N.L."/>
            <person name="Buchanan P."/>
            <person name="Buyck B."/>
            <person name="Bense V."/>
            <person name="Catcheside P."/>
            <person name="Chovatia M."/>
            <person name="Cooper J."/>
            <person name="Damon W."/>
            <person name="Desjardin D."/>
            <person name="Finy P."/>
            <person name="Geml J."/>
            <person name="Haridas S."/>
            <person name="Hughes K."/>
            <person name="Justo A."/>
            <person name="Karasinski D."/>
            <person name="Kautmanova I."/>
            <person name="Kiss B."/>
            <person name="Kocsube S."/>
            <person name="Kotiranta H."/>
            <person name="LaButti K.M."/>
            <person name="Lechner B.E."/>
            <person name="Liimatainen K."/>
            <person name="Lipzen A."/>
            <person name="Lukacs Z."/>
            <person name="Mihaltcheva S."/>
            <person name="Morgado L.N."/>
            <person name="Niskanen T."/>
            <person name="Noordeloos M.E."/>
            <person name="Ohm R.A."/>
            <person name="Ortiz-Santana B."/>
            <person name="Ovrebo C."/>
            <person name="Racz N."/>
            <person name="Riley R."/>
            <person name="Savchenko A."/>
            <person name="Shiryaev A."/>
            <person name="Soop K."/>
            <person name="Spirin V."/>
            <person name="Szebenyi C."/>
            <person name="Tomsovsky M."/>
            <person name="Tulloss R.E."/>
            <person name="Uehling J."/>
            <person name="Grigoriev I.V."/>
            <person name="Vagvolgyi C."/>
            <person name="Papp T."/>
            <person name="Martin F.M."/>
            <person name="Miettinen O."/>
            <person name="Hibbett D.S."/>
            <person name="Nagy L.G."/>
        </authorList>
    </citation>
    <scope>NUCLEOTIDE SEQUENCE [LARGE SCALE GENOMIC DNA]</scope>
    <source>
        <strain evidence="2 3">CBS 962.96</strain>
    </source>
</reference>
<sequence length="70" mass="7810">MLRFSCKHFSLAECVVVVSGRLTYVCCTNSPEMAQEEQKEVFGTGYAAALRCGGLKDVGHWLPVLDTHYR</sequence>
<evidence type="ECO:0000256" key="1">
    <source>
        <dbReference type="SAM" id="SignalP"/>
    </source>
</evidence>
<feature type="signal peptide" evidence="1">
    <location>
        <begin position="1"/>
        <end position="20"/>
    </location>
</feature>
<dbReference type="EMBL" id="ML179503">
    <property type="protein sequence ID" value="THU86323.1"/>
    <property type="molecule type" value="Genomic_DNA"/>
</dbReference>
<name>A0A4S8LCJ2_DENBC</name>
<evidence type="ECO:0000313" key="2">
    <source>
        <dbReference type="EMBL" id="THU86323.1"/>
    </source>
</evidence>
<dbReference type="Proteomes" id="UP000297245">
    <property type="component" value="Unassembled WGS sequence"/>
</dbReference>
<accession>A0A4S8LCJ2</accession>
<evidence type="ECO:0000313" key="3">
    <source>
        <dbReference type="Proteomes" id="UP000297245"/>
    </source>
</evidence>
<gene>
    <name evidence="2" type="ORF">K435DRAFT_367451</name>
</gene>
<dbReference type="AlphaFoldDB" id="A0A4S8LCJ2"/>
<keyword evidence="1" id="KW-0732">Signal</keyword>
<organism evidence="2 3">
    <name type="scientific">Dendrothele bispora (strain CBS 962.96)</name>
    <dbReference type="NCBI Taxonomy" id="1314807"/>
    <lineage>
        <taxon>Eukaryota</taxon>
        <taxon>Fungi</taxon>
        <taxon>Dikarya</taxon>
        <taxon>Basidiomycota</taxon>
        <taxon>Agaricomycotina</taxon>
        <taxon>Agaricomycetes</taxon>
        <taxon>Agaricomycetidae</taxon>
        <taxon>Agaricales</taxon>
        <taxon>Agaricales incertae sedis</taxon>
        <taxon>Dendrothele</taxon>
    </lineage>
</organism>